<proteinExistence type="predicted"/>
<feature type="non-terminal residue" evidence="1">
    <location>
        <position position="1"/>
    </location>
</feature>
<dbReference type="Proteomes" id="UP000192738">
    <property type="component" value="Unassembled WGS sequence"/>
</dbReference>
<dbReference type="EMBL" id="FWXI01000010">
    <property type="protein sequence ID" value="SMC82128.1"/>
    <property type="molecule type" value="Genomic_DNA"/>
</dbReference>
<gene>
    <name evidence="1" type="ORF">SAMN04488500_1101</name>
</gene>
<organism evidence="1 2">
    <name type="scientific">Sporomusa malonica</name>
    <dbReference type="NCBI Taxonomy" id="112901"/>
    <lineage>
        <taxon>Bacteria</taxon>
        <taxon>Bacillati</taxon>
        <taxon>Bacillota</taxon>
        <taxon>Negativicutes</taxon>
        <taxon>Selenomonadales</taxon>
        <taxon>Sporomusaceae</taxon>
        <taxon>Sporomusa</taxon>
    </lineage>
</organism>
<name>A0A1W2CBU1_9FIRM</name>
<sequence length="96" mass="10640">TAISTLFRHENTPLSVTGFIISPVYLLGSISLDTGGFVNLVAVGHGASPPVFEYKKTLCQIFVTMEIYNKHNHFGYSGEKLYHMQSNNIAEYQLGD</sequence>
<evidence type="ECO:0000313" key="2">
    <source>
        <dbReference type="Proteomes" id="UP000192738"/>
    </source>
</evidence>
<accession>A0A1W2CBU1</accession>
<protein>
    <submittedName>
        <fullName evidence="1">Uncharacterized protein</fullName>
    </submittedName>
</protein>
<dbReference type="RefSeq" id="WP_217805947.1">
    <property type="nucleotide sequence ID" value="NZ_FWXI01000010.1"/>
</dbReference>
<evidence type="ECO:0000313" key="1">
    <source>
        <dbReference type="EMBL" id="SMC82128.1"/>
    </source>
</evidence>
<reference evidence="1 2" key="1">
    <citation type="submission" date="2017-04" db="EMBL/GenBank/DDBJ databases">
        <authorList>
            <person name="Afonso C.L."/>
            <person name="Miller P.J."/>
            <person name="Scott M.A."/>
            <person name="Spackman E."/>
            <person name="Goraichik I."/>
            <person name="Dimitrov K.M."/>
            <person name="Suarez D.L."/>
            <person name="Swayne D.E."/>
        </authorList>
    </citation>
    <scope>NUCLEOTIDE SEQUENCE [LARGE SCALE GENOMIC DNA]</scope>
    <source>
        <strain evidence="1 2">DSM 5090</strain>
    </source>
</reference>
<dbReference type="AlphaFoldDB" id="A0A1W2CBU1"/>
<keyword evidence="2" id="KW-1185">Reference proteome</keyword>